<dbReference type="AlphaFoldDB" id="A0A0D0E6Z6"/>
<proteinExistence type="inferred from homology"/>
<sequence length="647" mass="70552">MNVLVYPSTHPQANSVSQSLYTILTPHYLPQIISPDVLALPEFPWHTACGLLVLLALPQDHTGVRKYVESGGRILALGVSAKRTRGLFGLHDTLSSFGSAGLGVGLARDTSILRIIDRNASLYVSFPSQPSTPAIVDHDTNGIAVSRLSSTTLDLEIGEARVLGRYTDDKALAGVLTESGSVAVWSCAPPLAVQLLAQTLSTLGLRFDFPASPEGQRSGLSILPQLLLAHPKKWEIQQRTVHALFPEQDLEATFSALSVEDGGAETPAMKSMVFADEQDTFSFHFGRKIAADDLLSGHPVFCLMMSEISHEEKVKHVILPAQPLTTRQEARYTPLFSPSAFFTALDEFRIAGKHIPWGMGDALLYGEVVTSTQTMLDKNPKFLRALPSPLLSFATKQVSGRGRGKNTWLSPAGCMQMSLKLSVPLKSTGSTTASNTRSIRASNLVFIQYLYAIAVVEACRALDPTRQWANKVKLKWPNDIYGEFPMEETWKTVELKKLGGILVNTSFRGRVVDVIIGCGLNVLNEPPIGSLAQMAASVGGEVYSNLTVERVAAVVLATFEPMWNSFLDREDEGFQPFMHRYTGAWLHSNQSVTLTTTTPHATVRILGITPDYGLLRTEPMGGGQYIDLQPDGNSFDIMKGLIRAKTT</sequence>
<dbReference type="InterPro" id="IPR045864">
    <property type="entry name" value="aa-tRNA-synth_II/BPL/LPL"/>
</dbReference>
<dbReference type="Gene3D" id="3.30.930.10">
    <property type="entry name" value="Bira Bifunctional Protein, Domain 2"/>
    <property type="match status" value="1"/>
</dbReference>
<dbReference type="PANTHER" id="PTHR12835">
    <property type="entry name" value="BIOTIN PROTEIN LIGASE"/>
    <property type="match status" value="1"/>
</dbReference>
<dbReference type="EMBL" id="KN825170">
    <property type="protein sequence ID" value="KIK93625.1"/>
    <property type="molecule type" value="Genomic_DNA"/>
</dbReference>
<name>A0A0D0E6Z6_9AGAM</name>
<reference evidence="5" key="2">
    <citation type="submission" date="2015-01" db="EMBL/GenBank/DDBJ databases">
        <title>Evolutionary Origins and Diversification of the Mycorrhizal Mutualists.</title>
        <authorList>
            <consortium name="DOE Joint Genome Institute"/>
            <consortium name="Mycorrhizal Genomics Consortium"/>
            <person name="Kohler A."/>
            <person name="Kuo A."/>
            <person name="Nagy L.G."/>
            <person name="Floudas D."/>
            <person name="Copeland A."/>
            <person name="Barry K.W."/>
            <person name="Cichocki N."/>
            <person name="Veneault-Fourrey C."/>
            <person name="LaButti K."/>
            <person name="Lindquist E.A."/>
            <person name="Lipzen A."/>
            <person name="Lundell T."/>
            <person name="Morin E."/>
            <person name="Murat C."/>
            <person name="Riley R."/>
            <person name="Ohm R."/>
            <person name="Sun H."/>
            <person name="Tunlid A."/>
            <person name="Henrissat B."/>
            <person name="Grigoriev I.V."/>
            <person name="Hibbett D.S."/>
            <person name="Martin F."/>
        </authorList>
    </citation>
    <scope>NUCLEOTIDE SEQUENCE [LARGE SCALE GENOMIC DNA]</scope>
    <source>
        <strain evidence="5">Ve08.2h10</strain>
    </source>
</reference>
<dbReference type="SUPFAM" id="SSF55681">
    <property type="entry name" value="Class II aaRS and biotin synthetases"/>
    <property type="match status" value="1"/>
</dbReference>
<dbReference type="STRING" id="930991.A0A0D0E6Z6"/>
<evidence type="ECO:0000256" key="2">
    <source>
        <dbReference type="ARBA" id="ARBA00022598"/>
    </source>
</evidence>
<evidence type="ECO:0000259" key="3">
    <source>
        <dbReference type="PROSITE" id="PS51733"/>
    </source>
</evidence>
<dbReference type="GO" id="GO:0004077">
    <property type="term" value="F:biotin--[biotin carboxyl-carrier protein] ligase activity"/>
    <property type="evidence" value="ECO:0007669"/>
    <property type="project" value="InterPro"/>
</dbReference>
<comment type="similarity">
    <text evidence="1">Belongs to the biotin--protein ligase family.</text>
</comment>
<dbReference type="CDD" id="cd16442">
    <property type="entry name" value="BPL"/>
    <property type="match status" value="1"/>
</dbReference>
<protein>
    <recommendedName>
        <fullName evidence="3">BPL/LPL catalytic domain-containing protein</fullName>
    </recommendedName>
</protein>
<reference evidence="4 5" key="1">
    <citation type="submission" date="2014-04" db="EMBL/GenBank/DDBJ databases">
        <authorList>
            <consortium name="DOE Joint Genome Institute"/>
            <person name="Kuo A."/>
            <person name="Kohler A."/>
            <person name="Jargeat P."/>
            <person name="Nagy L.G."/>
            <person name="Floudas D."/>
            <person name="Copeland A."/>
            <person name="Barry K.W."/>
            <person name="Cichocki N."/>
            <person name="Veneault-Fourrey C."/>
            <person name="LaButti K."/>
            <person name="Lindquist E.A."/>
            <person name="Lipzen A."/>
            <person name="Lundell T."/>
            <person name="Morin E."/>
            <person name="Murat C."/>
            <person name="Sun H."/>
            <person name="Tunlid A."/>
            <person name="Henrissat B."/>
            <person name="Grigoriev I.V."/>
            <person name="Hibbett D.S."/>
            <person name="Martin F."/>
            <person name="Nordberg H.P."/>
            <person name="Cantor M.N."/>
            <person name="Hua S.X."/>
        </authorList>
    </citation>
    <scope>NUCLEOTIDE SEQUENCE [LARGE SCALE GENOMIC DNA]</scope>
    <source>
        <strain evidence="4 5">Ve08.2h10</strain>
    </source>
</reference>
<evidence type="ECO:0000313" key="4">
    <source>
        <dbReference type="EMBL" id="KIK93625.1"/>
    </source>
</evidence>
<evidence type="ECO:0000313" key="5">
    <source>
        <dbReference type="Proteomes" id="UP000054538"/>
    </source>
</evidence>
<dbReference type="InParanoid" id="A0A0D0E6Z6"/>
<organism evidence="4 5">
    <name type="scientific">Paxillus rubicundulus Ve08.2h10</name>
    <dbReference type="NCBI Taxonomy" id="930991"/>
    <lineage>
        <taxon>Eukaryota</taxon>
        <taxon>Fungi</taxon>
        <taxon>Dikarya</taxon>
        <taxon>Basidiomycota</taxon>
        <taxon>Agaricomycotina</taxon>
        <taxon>Agaricomycetes</taxon>
        <taxon>Agaricomycetidae</taxon>
        <taxon>Boletales</taxon>
        <taxon>Paxilineae</taxon>
        <taxon>Paxillaceae</taxon>
        <taxon>Paxillus</taxon>
    </lineage>
</organism>
<gene>
    <name evidence="4" type="ORF">PAXRUDRAFT_26252</name>
</gene>
<dbReference type="InterPro" id="IPR004143">
    <property type="entry name" value="BPL_LPL_catalytic"/>
</dbReference>
<dbReference type="InterPro" id="IPR004408">
    <property type="entry name" value="Biotin_CoA_COase_ligase"/>
</dbReference>
<dbReference type="PROSITE" id="PS51733">
    <property type="entry name" value="BPL_LPL_CATALYTIC"/>
    <property type="match status" value="1"/>
</dbReference>
<feature type="domain" description="BPL/LPL catalytic" evidence="3">
    <location>
        <begin position="348"/>
        <end position="567"/>
    </location>
</feature>
<evidence type="ECO:0000256" key="1">
    <source>
        <dbReference type="ARBA" id="ARBA00009934"/>
    </source>
</evidence>
<dbReference type="OrthoDB" id="10250105at2759"/>
<dbReference type="GO" id="GO:0005737">
    <property type="term" value="C:cytoplasm"/>
    <property type="evidence" value="ECO:0007669"/>
    <property type="project" value="TreeGrafter"/>
</dbReference>
<dbReference type="HOGENOM" id="CLU_006150_1_1_1"/>
<dbReference type="Proteomes" id="UP000054538">
    <property type="component" value="Unassembled WGS sequence"/>
</dbReference>
<dbReference type="Pfam" id="PF03099">
    <property type="entry name" value="BPL_LplA_LipB"/>
    <property type="match status" value="1"/>
</dbReference>
<keyword evidence="5" id="KW-1185">Reference proteome</keyword>
<dbReference type="PANTHER" id="PTHR12835:SF5">
    <property type="entry name" value="BIOTIN--PROTEIN LIGASE"/>
    <property type="match status" value="1"/>
</dbReference>
<accession>A0A0D0E6Z6</accession>
<keyword evidence="2" id="KW-0436">Ligase</keyword>